<dbReference type="Proteomes" id="UP000324222">
    <property type="component" value="Unassembled WGS sequence"/>
</dbReference>
<dbReference type="EMBL" id="VSRR010067094">
    <property type="protein sequence ID" value="MPC85023.1"/>
    <property type="molecule type" value="Genomic_DNA"/>
</dbReference>
<proteinExistence type="predicted"/>
<evidence type="ECO:0000313" key="1">
    <source>
        <dbReference type="EMBL" id="MPC85023.1"/>
    </source>
</evidence>
<protein>
    <submittedName>
        <fullName evidence="1">Uncharacterized protein</fullName>
    </submittedName>
</protein>
<sequence length="101" mass="11751">MRRKAFNSILSKKNCESGTPLNMRRVLHTRADKALVQRLAVGGARRTDGNTCFNDLLLKKLYVLLKEKKVQDNIYFFLQILKRQNGNKTIFHIVFITLKTK</sequence>
<accession>A0A5B7IRQ3</accession>
<comment type="caution">
    <text evidence="1">The sequence shown here is derived from an EMBL/GenBank/DDBJ whole genome shotgun (WGS) entry which is preliminary data.</text>
</comment>
<evidence type="ECO:0000313" key="2">
    <source>
        <dbReference type="Proteomes" id="UP000324222"/>
    </source>
</evidence>
<dbReference type="AlphaFoldDB" id="A0A5B7IRQ3"/>
<organism evidence="1 2">
    <name type="scientific">Portunus trituberculatus</name>
    <name type="common">Swimming crab</name>
    <name type="synonym">Neptunus trituberculatus</name>
    <dbReference type="NCBI Taxonomy" id="210409"/>
    <lineage>
        <taxon>Eukaryota</taxon>
        <taxon>Metazoa</taxon>
        <taxon>Ecdysozoa</taxon>
        <taxon>Arthropoda</taxon>
        <taxon>Crustacea</taxon>
        <taxon>Multicrustacea</taxon>
        <taxon>Malacostraca</taxon>
        <taxon>Eumalacostraca</taxon>
        <taxon>Eucarida</taxon>
        <taxon>Decapoda</taxon>
        <taxon>Pleocyemata</taxon>
        <taxon>Brachyura</taxon>
        <taxon>Eubrachyura</taxon>
        <taxon>Portunoidea</taxon>
        <taxon>Portunidae</taxon>
        <taxon>Portuninae</taxon>
        <taxon>Portunus</taxon>
    </lineage>
</organism>
<name>A0A5B7IRQ3_PORTR</name>
<keyword evidence="2" id="KW-1185">Reference proteome</keyword>
<reference evidence="1 2" key="1">
    <citation type="submission" date="2019-05" db="EMBL/GenBank/DDBJ databases">
        <title>Another draft genome of Portunus trituberculatus and its Hox gene families provides insights of decapod evolution.</title>
        <authorList>
            <person name="Jeong J.-H."/>
            <person name="Song I."/>
            <person name="Kim S."/>
            <person name="Choi T."/>
            <person name="Kim D."/>
            <person name="Ryu S."/>
            <person name="Kim W."/>
        </authorList>
    </citation>
    <scope>NUCLEOTIDE SEQUENCE [LARGE SCALE GENOMIC DNA]</scope>
    <source>
        <tissue evidence="1">Muscle</tissue>
    </source>
</reference>
<gene>
    <name evidence="1" type="ORF">E2C01_079781</name>
</gene>